<dbReference type="RefSeq" id="WP_229755310.1">
    <property type="nucleotide sequence ID" value="NZ_BMHT01000005.1"/>
</dbReference>
<protein>
    <submittedName>
        <fullName evidence="1">Uncharacterized protein</fullName>
    </submittedName>
</protein>
<evidence type="ECO:0000313" key="2">
    <source>
        <dbReference type="Proteomes" id="UP000632273"/>
    </source>
</evidence>
<name>A0ABQ1UCM5_9BACT</name>
<evidence type="ECO:0000313" key="1">
    <source>
        <dbReference type="EMBL" id="GGF15964.1"/>
    </source>
</evidence>
<organism evidence="1 2">
    <name type="scientific">Hymenobacter cavernae</name>
    <dbReference type="NCBI Taxonomy" id="2044852"/>
    <lineage>
        <taxon>Bacteria</taxon>
        <taxon>Pseudomonadati</taxon>
        <taxon>Bacteroidota</taxon>
        <taxon>Cytophagia</taxon>
        <taxon>Cytophagales</taxon>
        <taxon>Hymenobacteraceae</taxon>
        <taxon>Hymenobacter</taxon>
    </lineage>
</organism>
<comment type="caution">
    <text evidence="1">The sequence shown here is derived from an EMBL/GenBank/DDBJ whole genome shotgun (WGS) entry which is preliminary data.</text>
</comment>
<accession>A0ABQ1UCM5</accession>
<keyword evidence="2" id="KW-1185">Reference proteome</keyword>
<gene>
    <name evidence="1" type="ORF">GCM10011383_29140</name>
</gene>
<reference evidence="2" key="1">
    <citation type="journal article" date="2019" name="Int. J. Syst. Evol. Microbiol.">
        <title>The Global Catalogue of Microorganisms (GCM) 10K type strain sequencing project: providing services to taxonomists for standard genome sequencing and annotation.</title>
        <authorList>
            <consortium name="The Broad Institute Genomics Platform"/>
            <consortium name="The Broad Institute Genome Sequencing Center for Infectious Disease"/>
            <person name="Wu L."/>
            <person name="Ma J."/>
        </authorList>
    </citation>
    <scope>NUCLEOTIDE SEQUENCE [LARGE SCALE GENOMIC DNA]</scope>
    <source>
        <strain evidence="2">CGMCC 1.15197</strain>
    </source>
</reference>
<proteinExistence type="predicted"/>
<dbReference type="Proteomes" id="UP000632273">
    <property type="component" value="Unassembled WGS sequence"/>
</dbReference>
<dbReference type="EMBL" id="BMHT01000005">
    <property type="protein sequence ID" value="GGF15964.1"/>
    <property type="molecule type" value="Genomic_DNA"/>
</dbReference>
<sequence>MAPTVRCYAKDTREHERIFAPARLHFGATKTSIAFDASVLDLPVFNANATLFPFFEQHANALLVSCANLAELSA</sequence>